<evidence type="ECO:0000259" key="3">
    <source>
        <dbReference type="PROSITE" id="PS50977"/>
    </source>
</evidence>
<sequence>MNLPSTSKEEIISICQRLAKEKGLSSINMRSVAIECSVSVGAIYNYFPSKSELLCSTIESIWKDIFHMSSEQFSFTNFIECLTWLFESIQEGSQEYPEFLSKHAMSLAAEDKVVGQKMMKKYFFHLKQNLLIVLKKDQKIRKDAFNQKLDQTLFIEYIFELFIFSIVNPQQNYQGIIELVERYLY</sequence>
<dbReference type="Proteomes" id="UP001211987">
    <property type="component" value="Unassembled WGS sequence"/>
</dbReference>
<evidence type="ECO:0000256" key="2">
    <source>
        <dbReference type="PROSITE-ProRule" id="PRU00335"/>
    </source>
</evidence>
<gene>
    <name evidence="4" type="ORF">PM738_06215</name>
</gene>
<dbReference type="GeneID" id="64196204"/>
<accession>A0A9Q7HV52</accession>
<feature type="domain" description="HTH tetR-type" evidence="3">
    <location>
        <begin position="5"/>
        <end position="65"/>
    </location>
</feature>
<dbReference type="EMBL" id="JAQLKE010000007">
    <property type="protein sequence ID" value="MDB7083387.1"/>
    <property type="molecule type" value="Genomic_DNA"/>
</dbReference>
<dbReference type="PRINTS" id="PR00455">
    <property type="entry name" value="HTHTETR"/>
</dbReference>
<dbReference type="InterPro" id="IPR001647">
    <property type="entry name" value="HTH_TetR"/>
</dbReference>
<dbReference type="Gene3D" id="1.10.357.10">
    <property type="entry name" value="Tetracycline Repressor, domain 2"/>
    <property type="match status" value="1"/>
</dbReference>
<dbReference type="InterPro" id="IPR009057">
    <property type="entry name" value="Homeodomain-like_sf"/>
</dbReference>
<protein>
    <submittedName>
        <fullName evidence="4">TetR/AcrR family transcriptional regulator</fullName>
    </submittedName>
</protein>
<dbReference type="RefSeq" id="WP_003537845.1">
    <property type="nucleotide sequence ID" value="NZ_AP031443.1"/>
</dbReference>
<proteinExistence type="predicted"/>
<dbReference type="PANTHER" id="PTHR43479">
    <property type="entry name" value="ACREF/ENVCD OPERON REPRESSOR-RELATED"/>
    <property type="match status" value="1"/>
</dbReference>
<dbReference type="AlphaFoldDB" id="A0A9Q7HV52"/>
<dbReference type="PROSITE" id="PS50977">
    <property type="entry name" value="HTH_TETR_2"/>
    <property type="match status" value="1"/>
</dbReference>
<evidence type="ECO:0000313" key="4">
    <source>
        <dbReference type="EMBL" id="MDB7083387.1"/>
    </source>
</evidence>
<reference evidence="4" key="1">
    <citation type="submission" date="2023-01" db="EMBL/GenBank/DDBJ databases">
        <title>Human gut microbiome strain richness.</title>
        <authorList>
            <person name="Chen-Liaw A."/>
        </authorList>
    </citation>
    <scope>NUCLEOTIDE SEQUENCE</scope>
    <source>
        <strain evidence="4">1001217st2_G6_1001217B_191108</strain>
    </source>
</reference>
<comment type="caution">
    <text evidence="4">The sequence shown here is derived from an EMBL/GenBank/DDBJ whole genome shotgun (WGS) entry which is preliminary data.</text>
</comment>
<evidence type="ECO:0000313" key="5">
    <source>
        <dbReference type="Proteomes" id="UP001211987"/>
    </source>
</evidence>
<dbReference type="Pfam" id="PF00440">
    <property type="entry name" value="TetR_N"/>
    <property type="match status" value="1"/>
</dbReference>
<name>A0A9Q7HV52_9FIRM</name>
<evidence type="ECO:0000256" key="1">
    <source>
        <dbReference type="ARBA" id="ARBA00023125"/>
    </source>
</evidence>
<keyword evidence="1 2" id="KW-0238">DNA-binding</keyword>
<dbReference type="PANTHER" id="PTHR43479:SF11">
    <property type="entry name" value="ACREF_ENVCD OPERON REPRESSOR-RELATED"/>
    <property type="match status" value="1"/>
</dbReference>
<dbReference type="InterPro" id="IPR050624">
    <property type="entry name" value="HTH-type_Tx_Regulator"/>
</dbReference>
<dbReference type="SUPFAM" id="SSF46689">
    <property type="entry name" value="Homeodomain-like"/>
    <property type="match status" value="1"/>
</dbReference>
<dbReference type="GO" id="GO:0003677">
    <property type="term" value="F:DNA binding"/>
    <property type="evidence" value="ECO:0007669"/>
    <property type="project" value="UniProtKB-UniRule"/>
</dbReference>
<organism evidence="4 5">
    <name type="scientific">Thomasclavelia ramosa</name>
    <dbReference type="NCBI Taxonomy" id="1547"/>
    <lineage>
        <taxon>Bacteria</taxon>
        <taxon>Bacillati</taxon>
        <taxon>Bacillota</taxon>
        <taxon>Erysipelotrichia</taxon>
        <taxon>Erysipelotrichales</taxon>
        <taxon>Coprobacillaceae</taxon>
        <taxon>Thomasclavelia</taxon>
    </lineage>
</organism>
<feature type="DNA-binding region" description="H-T-H motif" evidence="2">
    <location>
        <begin position="28"/>
        <end position="47"/>
    </location>
</feature>